<evidence type="ECO:0000313" key="2">
    <source>
        <dbReference type="Proteomes" id="UP001061298"/>
    </source>
</evidence>
<dbReference type="RefSeq" id="WP_263231152.1">
    <property type="nucleotide sequence ID" value="NZ_CP106793.1"/>
</dbReference>
<evidence type="ECO:0008006" key="3">
    <source>
        <dbReference type="Google" id="ProtNLM"/>
    </source>
</evidence>
<accession>A0ABY6E399</accession>
<dbReference type="Proteomes" id="UP001061298">
    <property type="component" value="Chromosome"/>
</dbReference>
<evidence type="ECO:0000313" key="1">
    <source>
        <dbReference type="EMBL" id="UXY21109.1"/>
    </source>
</evidence>
<name>A0ABY6E399_9ACTN</name>
<dbReference type="EMBL" id="CP106793">
    <property type="protein sequence ID" value="UXY21109.1"/>
    <property type="molecule type" value="Genomic_DNA"/>
</dbReference>
<reference evidence="1" key="1">
    <citation type="submission" date="2022-10" db="EMBL/GenBank/DDBJ databases">
        <authorList>
            <person name="Mo P."/>
        </authorList>
    </citation>
    <scope>NUCLEOTIDE SEQUENCE</scope>
    <source>
        <strain evidence="1">HUAS 13-4</strain>
    </source>
</reference>
<sequence length="81" mass="8729">MSDLNQLLETVALGRAVAYVPMSVTRRYRRDDVVSLPVSDLSGGQVLVAWPEVSRSAAVATFDRLALEVAESHPDRAAAFG</sequence>
<dbReference type="SUPFAM" id="SSF53850">
    <property type="entry name" value="Periplasmic binding protein-like II"/>
    <property type="match status" value="1"/>
</dbReference>
<organism evidence="1 2">
    <name type="scientific">Streptomyces cynarae</name>
    <dbReference type="NCBI Taxonomy" id="2981134"/>
    <lineage>
        <taxon>Bacteria</taxon>
        <taxon>Bacillati</taxon>
        <taxon>Actinomycetota</taxon>
        <taxon>Actinomycetes</taxon>
        <taxon>Kitasatosporales</taxon>
        <taxon>Streptomycetaceae</taxon>
        <taxon>Streptomyces</taxon>
    </lineage>
</organism>
<protein>
    <recommendedName>
        <fullName evidence="3">LysR substrate-binding domain-containing protein</fullName>
    </recommendedName>
</protein>
<proteinExistence type="predicted"/>
<keyword evidence="2" id="KW-1185">Reference proteome</keyword>
<gene>
    <name evidence="1" type="ORF">N8I84_22270</name>
</gene>